<proteinExistence type="predicted"/>
<dbReference type="GeneID" id="36346062"/>
<dbReference type="CTD" id="36346062"/>
<dbReference type="EMBL" id="APAU02000211">
    <property type="protein sequence ID" value="EUB54794.1"/>
    <property type="molecule type" value="Genomic_DNA"/>
</dbReference>
<dbReference type="KEGG" id="egl:EGR_10347"/>
<name>W6UMS1_ECHGR</name>
<evidence type="ECO:0000313" key="1">
    <source>
        <dbReference type="EMBL" id="EUB54794.1"/>
    </source>
</evidence>
<gene>
    <name evidence="1" type="ORF">EGR_10347</name>
</gene>
<comment type="caution">
    <text evidence="1">The sequence shown here is derived from an EMBL/GenBank/DDBJ whole genome shotgun (WGS) entry which is preliminary data.</text>
</comment>
<protein>
    <submittedName>
        <fullName evidence="1">Uncharacterized protein</fullName>
    </submittedName>
</protein>
<dbReference type="Proteomes" id="UP000019149">
    <property type="component" value="Unassembled WGS sequence"/>
</dbReference>
<dbReference type="RefSeq" id="XP_024345990.1">
    <property type="nucleotide sequence ID" value="XM_024499596.1"/>
</dbReference>
<dbReference type="AlphaFoldDB" id="W6UMS1"/>
<accession>W6UMS1</accession>
<keyword evidence="2" id="KW-1185">Reference proteome</keyword>
<organism evidence="1 2">
    <name type="scientific">Echinococcus granulosus</name>
    <name type="common">Hydatid tapeworm</name>
    <dbReference type="NCBI Taxonomy" id="6210"/>
    <lineage>
        <taxon>Eukaryota</taxon>
        <taxon>Metazoa</taxon>
        <taxon>Spiralia</taxon>
        <taxon>Lophotrochozoa</taxon>
        <taxon>Platyhelminthes</taxon>
        <taxon>Cestoda</taxon>
        <taxon>Eucestoda</taxon>
        <taxon>Cyclophyllidea</taxon>
        <taxon>Taeniidae</taxon>
        <taxon>Echinococcus</taxon>
        <taxon>Echinococcus granulosus group</taxon>
    </lineage>
</organism>
<sequence length="120" mass="13786">MSFSSEQEPPTSTLLFLIYFIVTRLSKTKYCLFFYPKHQMEQHFRPHKESRLINSLCEVLFDISGKNKCGARVQSELASATTEALRRKETDPAMGKKTSTEMFLVAPILSMLFGTEIRLD</sequence>
<reference evidence="1 2" key="1">
    <citation type="journal article" date="2013" name="Nat. Genet.">
        <title>The genome of the hydatid tapeworm Echinococcus granulosus.</title>
        <authorList>
            <person name="Zheng H."/>
            <person name="Zhang W."/>
            <person name="Zhang L."/>
            <person name="Zhang Z."/>
            <person name="Li J."/>
            <person name="Lu G."/>
            <person name="Zhu Y."/>
            <person name="Wang Y."/>
            <person name="Huang Y."/>
            <person name="Liu J."/>
            <person name="Kang H."/>
            <person name="Chen J."/>
            <person name="Wang L."/>
            <person name="Chen A."/>
            <person name="Yu S."/>
            <person name="Gao Z."/>
            <person name="Jin L."/>
            <person name="Gu W."/>
            <person name="Wang Z."/>
            <person name="Zhao L."/>
            <person name="Shi B."/>
            <person name="Wen H."/>
            <person name="Lin R."/>
            <person name="Jones M.K."/>
            <person name="Brejova B."/>
            <person name="Vinar T."/>
            <person name="Zhao G."/>
            <person name="McManus D.P."/>
            <person name="Chen Z."/>
            <person name="Zhou Y."/>
            <person name="Wang S."/>
        </authorList>
    </citation>
    <scope>NUCLEOTIDE SEQUENCE [LARGE SCALE GENOMIC DNA]</scope>
</reference>
<evidence type="ECO:0000313" key="2">
    <source>
        <dbReference type="Proteomes" id="UP000019149"/>
    </source>
</evidence>